<evidence type="ECO:0000313" key="13">
    <source>
        <dbReference type="Proteomes" id="UP000317650"/>
    </source>
</evidence>
<dbReference type="Proteomes" id="UP000317650">
    <property type="component" value="Chromosome 2"/>
</dbReference>
<dbReference type="AlphaFoldDB" id="A0A4S8IAA2"/>
<dbReference type="GO" id="GO:0003677">
    <property type="term" value="F:DNA binding"/>
    <property type="evidence" value="ECO:0007669"/>
    <property type="project" value="UniProtKB-KW"/>
</dbReference>
<comment type="subcellular location">
    <subcellularLocation>
        <location evidence="1">Nucleus</location>
    </subcellularLocation>
</comment>
<dbReference type="GO" id="GO:0008270">
    <property type="term" value="F:zinc ion binding"/>
    <property type="evidence" value="ECO:0007669"/>
    <property type="project" value="UniProtKB-KW"/>
</dbReference>
<feature type="compositionally biased region" description="Polar residues" evidence="10">
    <location>
        <begin position="307"/>
        <end position="316"/>
    </location>
</feature>
<dbReference type="STRING" id="52838.A0A4S8IAA2"/>
<dbReference type="GO" id="GO:0005634">
    <property type="term" value="C:nucleus"/>
    <property type="evidence" value="ECO:0007669"/>
    <property type="project" value="UniProtKB-SubCell"/>
</dbReference>
<feature type="compositionally biased region" description="Low complexity" evidence="10">
    <location>
        <begin position="317"/>
        <end position="334"/>
    </location>
</feature>
<evidence type="ECO:0000256" key="4">
    <source>
        <dbReference type="ARBA" id="ARBA00022833"/>
    </source>
</evidence>
<feature type="domain" description="SBP-type" evidence="11">
    <location>
        <begin position="228"/>
        <end position="305"/>
    </location>
</feature>
<dbReference type="PROSITE" id="PS51141">
    <property type="entry name" value="ZF_SBP"/>
    <property type="match status" value="1"/>
</dbReference>
<dbReference type="InterPro" id="IPR044817">
    <property type="entry name" value="SBP-like"/>
</dbReference>
<dbReference type="InterPro" id="IPR004333">
    <property type="entry name" value="SBP_dom"/>
</dbReference>
<organism evidence="12 13">
    <name type="scientific">Musa balbisiana</name>
    <name type="common">Banana</name>
    <dbReference type="NCBI Taxonomy" id="52838"/>
    <lineage>
        <taxon>Eukaryota</taxon>
        <taxon>Viridiplantae</taxon>
        <taxon>Streptophyta</taxon>
        <taxon>Embryophyta</taxon>
        <taxon>Tracheophyta</taxon>
        <taxon>Spermatophyta</taxon>
        <taxon>Magnoliopsida</taxon>
        <taxon>Liliopsida</taxon>
        <taxon>Zingiberales</taxon>
        <taxon>Musaceae</taxon>
        <taxon>Musa</taxon>
    </lineage>
</organism>
<dbReference type="FunFam" id="4.10.1100.10:FF:000001">
    <property type="entry name" value="Squamosa promoter-binding-like protein 14"/>
    <property type="match status" value="1"/>
</dbReference>
<dbReference type="EMBL" id="PYDT01000011">
    <property type="protein sequence ID" value="THU44968.1"/>
    <property type="molecule type" value="Genomic_DNA"/>
</dbReference>
<reference evidence="12 13" key="1">
    <citation type="journal article" date="2019" name="Nat. Plants">
        <title>Genome sequencing of Musa balbisiana reveals subgenome evolution and function divergence in polyploid bananas.</title>
        <authorList>
            <person name="Yao X."/>
        </authorList>
    </citation>
    <scope>NUCLEOTIDE SEQUENCE [LARGE SCALE GENOMIC DNA]</scope>
    <source>
        <strain evidence="13">cv. DH-PKW</strain>
        <tissue evidence="12">Leaves</tissue>
    </source>
</reference>
<evidence type="ECO:0000313" key="12">
    <source>
        <dbReference type="EMBL" id="THU44968.1"/>
    </source>
</evidence>
<keyword evidence="7" id="KW-0804">Transcription</keyword>
<evidence type="ECO:0000256" key="2">
    <source>
        <dbReference type="ARBA" id="ARBA00022723"/>
    </source>
</evidence>
<gene>
    <name evidence="12" type="ORF">C4D60_Mb02t12950</name>
</gene>
<keyword evidence="8" id="KW-0539">Nucleus</keyword>
<dbReference type="Pfam" id="PF03110">
    <property type="entry name" value="SBP"/>
    <property type="match status" value="1"/>
</dbReference>
<evidence type="ECO:0000256" key="6">
    <source>
        <dbReference type="ARBA" id="ARBA00023125"/>
    </source>
</evidence>
<dbReference type="PANTHER" id="PTHR31251:SF169">
    <property type="entry name" value="SQUAMOSA PROMOTER-BINDING-LIKE PROTEIN 8"/>
    <property type="match status" value="1"/>
</dbReference>
<evidence type="ECO:0000256" key="5">
    <source>
        <dbReference type="ARBA" id="ARBA00023015"/>
    </source>
</evidence>
<keyword evidence="5" id="KW-0805">Transcription regulation</keyword>
<dbReference type="InterPro" id="IPR036893">
    <property type="entry name" value="SBP_sf"/>
</dbReference>
<protein>
    <recommendedName>
        <fullName evidence="11">SBP-type domain-containing protein</fullName>
    </recommendedName>
</protein>
<keyword evidence="6" id="KW-0238">DNA-binding</keyword>
<keyword evidence="4" id="KW-0862">Zinc</keyword>
<keyword evidence="3 9" id="KW-0863">Zinc-finger</keyword>
<accession>A0A4S8IAA2</accession>
<evidence type="ECO:0000256" key="1">
    <source>
        <dbReference type="ARBA" id="ARBA00004123"/>
    </source>
</evidence>
<dbReference type="SUPFAM" id="SSF103612">
    <property type="entry name" value="SBT domain"/>
    <property type="match status" value="1"/>
</dbReference>
<keyword evidence="2" id="KW-0479">Metal-binding</keyword>
<feature type="region of interest" description="Disordered" evidence="10">
    <location>
        <begin position="294"/>
        <end position="349"/>
    </location>
</feature>
<dbReference type="PANTHER" id="PTHR31251">
    <property type="entry name" value="SQUAMOSA PROMOTER-BINDING-LIKE PROTEIN 4"/>
    <property type="match status" value="1"/>
</dbReference>
<sequence>MGTLIGRSEEHELSVPGVPFNNLEPLFVSGVDSMREADEVKELIAIASPLGLKMEGTMLQQLSLLGYFWKTVQLISKQSRKDVSCPYRGARFVLPLKGSSVLSTEADIKMMLDYEWGNPAAAAAAMLLFGEENGGHDGGQQHATLFDHFGGHGLGGSGFADFFPQPQPLTAAALFPPSSPSTCHQRYAMALPPLPARIGLNLGVRTYFSPAEEASVVVGRVCRRRTRIARCQAEGCGIDLTHAKHYHRRHKVCEFHSKASIAIVAGLSQRFCQQCSRFHALTEFDQGKRSCRKRLADHNRRRRKSQDLATSTVNQHNNNNRSSDASADAKAPTSFTGCKPESDSPVVHMSPPQAQPLLPLPLNHTATTRTGLGLGCGSGVAGTGMTLSSSAENSPPGAPFLVQLGEFRLYVLPCVQSAGMTLEATRVLPDKPEVNRKENGACSGDP</sequence>
<comment type="caution">
    <text evidence="12">The sequence shown here is derived from an EMBL/GenBank/DDBJ whole genome shotgun (WGS) entry which is preliminary data.</text>
</comment>
<evidence type="ECO:0000256" key="8">
    <source>
        <dbReference type="ARBA" id="ARBA00023242"/>
    </source>
</evidence>
<evidence type="ECO:0000256" key="9">
    <source>
        <dbReference type="PROSITE-ProRule" id="PRU00470"/>
    </source>
</evidence>
<evidence type="ECO:0000256" key="3">
    <source>
        <dbReference type="ARBA" id="ARBA00022771"/>
    </source>
</evidence>
<name>A0A4S8IAA2_MUSBA</name>
<proteinExistence type="predicted"/>
<evidence type="ECO:0000259" key="11">
    <source>
        <dbReference type="PROSITE" id="PS51141"/>
    </source>
</evidence>
<dbReference type="Gene3D" id="4.10.1100.10">
    <property type="entry name" value="Transcription factor, SBP-box domain"/>
    <property type="match status" value="1"/>
</dbReference>
<keyword evidence="13" id="KW-1185">Reference proteome</keyword>
<evidence type="ECO:0000256" key="7">
    <source>
        <dbReference type="ARBA" id="ARBA00023163"/>
    </source>
</evidence>
<evidence type="ECO:0000256" key="10">
    <source>
        <dbReference type="SAM" id="MobiDB-lite"/>
    </source>
</evidence>